<dbReference type="eggNOG" id="KOG0307">
    <property type="taxonomic scope" value="Eukaryota"/>
</dbReference>
<protein>
    <submittedName>
        <fullName evidence="2 3">Uncharacterized protein</fullName>
    </submittedName>
</protein>
<dbReference type="SMART" id="SM00248">
    <property type="entry name" value="ANK"/>
    <property type="match status" value="2"/>
</dbReference>
<dbReference type="PROSITE" id="PS50297">
    <property type="entry name" value="ANK_REP_REGION"/>
    <property type="match status" value="2"/>
</dbReference>
<dbReference type="PANTHER" id="PTHR24192">
    <property type="entry name" value="ANKYRIN REPEAT DOMAIN 40"/>
    <property type="match status" value="1"/>
</dbReference>
<accession>T1EGB3</accession>
<reference evidence="3" key="3">
    <citation type="submission" date="2015-06" db="UniProtKB">
        <authorList>
            <consortium name="EnsemblMetazoa"/>
        </authorList>
    </citation>
    <scope>IDENTIFICATION</scope>
</reference>
<dbReference type="InterPro" id="IPR036770">
    <property type="entry name" value="Ankyrin_rpt-contain_sf"/>
</dbReference>
<dbReference type="SUPFAM" id="SSF48403">
    <property type="entry name" value="Ankyrin repeat"/>
    <property type="match status" value="1"/>
</dbReference>
<gene>
    <name evidence="3" type="primary">20195615</name>
    <name evidence="2" type="ORF">HELRODRAFT_115846</name>
</gene>
<dbReference type="InterPro" id="IPR002110">
    <property type="entry name" value="Ankyrin_rpt"/>
</dbReference>
<dbReference type="HOGENOM" id="CLU_075403_0_0_1"/>
<proteinExistence type="predicted"/>
<feature type="repeat" description="ANK" evidence="1">
    <location>
        <begin position="47"/>
        <end position="79"/>
    </location>
</feature>
<keyword evidence="1" id="KW-0040">ANK repeat</keyword>
<dbReference type="Proteomes" id="UP000015101">
    <property type="component" value="Unassembled WGS sequence"/>
</dbReference>
<evidence type="ECO:0000256" key="1">
    <source>
        <dbReference type="PROSITE-ProRule" id="PRU00023"/>
    </source>
</evidence>
<dbReference type="KEGG" id="hro:HELRODRAFT_115846"/>
<dbReference type="EMBL" id="KB097640">
    <property type="protein sequence ID" value="ESN92495.1"/>
    <property type="molecule type" value="Genomic_DNA"/>
</dbReference>
<dbReference type="AlphaFoldDB" id="T1EGB3"/>
<reference evidence="2 4" key="2">
    <citation type="journal article" date="2013" name="Nature">
        <title>Insights into bilaterian evolution from three spiralian genomes.</title>
        <authorList>
            <person name="Simakov O."/>
            <person name="Marletaz F."/>
            <person name="Cho S.J."/>
            <person name="Edsinger-Gonzales E."/>
            <person name="Havlak P."/>
            <person name="Hellsten U."/>
            <person name="Kuo D.H."/>
            <person name="Larsson T."/>
            <person name="Lv J."/>
            <person name="Arendt D."/>
            <person name="Savage R."/>
            <person name="Osoegawa K."/>
            <person name="de Jong P."/>
            <person name="Grimwood J."/>
            <person name="Chapman J.A."/>
            <person name="Shapiro H."/>
            <person name="Aerts A."/>
            <person name="Otillar R.P."/>
            <person name="Terry A.Y."/>
            <person name="Boore J.L."/>
            <person name="Grigoriev I.V."/>
            <person name="Lindberg D.R."/>
            <person name="Seaver E.C."/>
            <person name="Weisblat D.A."/>
            <person name="Putnam N.H."/>
            <person name="Rokhsar D.S."/>
        </authorList>
    </citation>
    <scope>NUCLEOTIDE SEQUENCE</scope>
</reference>
<dbReference type="STRING" id="6412.T1EGB3"/>
<feature type="repeat" description="ANK" evidence="1">
    <location>
        <begin position="13"/>
        <end position="45"/>
    </location>
</feature>
<evidence type="ECO:0000313" key="2">
    <source>
        <dbReference type="EMBL" id="ESN92495.1"/>
    </source>
</evidence>
<dbReference type="InParanoid" id="T1EGB3"/>
<dbReference type="PANTHER" id="PTHR24192:SF3">
    <property type="entry name" value="ANKYRIN REPEAT DOMAIN 40"/>
    <property type="match status" value="1"/>
</dbReference>
<evidence type="ECO:0000313" key="4">
    <source>
        <dbReference type="Proteomes" id="UP000015101"/>
    </source>
</evidence>
<dbReference type="RefSeq" id="XP_009029426.1">
    <property type="nucleotide sequence ID" value="XM_009031178.1"/>
</dbReference>
<dbReference type="InterPro" id="IPR039195">
    <property type="entry name" value="ANKRD40"/>
</dbReference>
<reference evidence="4" key="1">
    <citation type="submission" date="2012-12" db="EMBL/GenBank/DDBJ databases">
        <authorList>
            <person name="Hellsten U."/>
            <person name="Grimwood J."/>
            <person name="Chapman J.A."/>
            <person name="Shapiro H."/>
            <person name="Aerts A."/>
            <person name="Otillar R.P."/>
            <person name="Terry A.Y."/>
            <person name="Boore J.L."/>
            <person name="Simakov O."/>
            <person name="Marletaz F."/>
            <person name="Cho S.-J."/>
            <person name="Edsinger-Gonzales E."/>
            <person name="Havlak P."/>
            <person name="Kuo D.-H."/>
            <person name="Larsson T."/>
            <person name="Lv J."/>
            <person name="Arendt D."/>
            <person name="Savage R."/>
            <person name="Osoegawa K."/>
            <person name="de Jong P."/>
            <person name="Lindberg D.R."/>
            <person name="Seaver E.C."/>
            <person name="Weisblat D.A."/>
            <person name="Putnam N.H."/>
            <person name="Grigoriev I.V."/>
            <person name="Rokhsar D.S."/>
        </authorList>
    </citation>
    <scope>NUCLEOTIDE SEQUENCE</scope>
</reference>
<dbReference type="Pfam" id="PF13637">
    <property type="entry name" value="Ank_4"/>
    <property type="match status" value="1"/>
</dbReference>
<dbReference type="GeneID" id="20195615"/>
<organism evidence="3 4">
    <name type="scientific">Helobdella robusta</name>
    <name type="common">Californian leech</name>
    <dbReference type="NCBI Taxonomy" id="6412"/>
    <lineage>
        <taxon>Eukaryota</taxon>
        <taxon>Metazoa</taxon>
        <taxon>Spiralia</taxon>
        <taxon>Lophotrochozoa</taxon>
        <taxon>Annelida</taxon>
        <taxon>Clitellata</taxon>
        <taxon>Hirudinea</taxon>
        <taxon>Rhynchobdellida</taxon>
        <taxon>Glossiphoniidae</taxon>
        <taxon>Helobdella</taxon>
    </lineage>
</organism>
<dbReference type="EMBL" id="AMQM01007557">
    <property type="status" value="NOT_ANNOTATED_CDS"/>
    <property type="molecule type" value="Genomic_DNA"/>
</dbReference>
<keyword evidence="4" id="KW-1185">Reference proteome</keyword>
<dbReference type="OMA" id="CSNQQIL"/>
<dbReference type="PROSITE" id="PS50088">
    <property type="entry name" value="ANK_REPEAT"/>
    <property type="match status" value="2"/>
</dbReference>
<dbReference type="OrthoDB" id="194358at2759"/>
<evidence type="ECO:0000313" key="3">
    <source>
        <dbReference type="EnsemblMetazoa" id="HelroP115846"/>
    </source>
</evidence>
<dbReference type="EnsemblMetazoa" id="HelroT115846">
    <property type="protein sequence ID" value="HelroP115846"/>
    <property type="gene ID" value="HelroG115846"/>
</dbReference>
<name>T1EGB3_HELRO</name>
<dbReference type="Gene3D" id="1.25.40.20">
    <property type="entry name" value="Ankyrin repeat-containing domain"/>
    <property type="match status" value="1"/>
</dbReference>
<dbReference type="CTD" id="20195615"/>
<sequence>MENVNINDVHRRENEEKLREAAASGDLDAIKSLVRKGVDINSQNIINHWTALHWACKRGHKSIVAYLLKEGANPSITTLNRETCWQLCSDPNFSVPFTGKPEFCNISSDNNNNSFEQSFVPHYLAHPIFPYAKQNSTDQHDDYSIDEFQNDYGKRSKMSNLSMEREFCNASSLPSSELVLRVKLENESDFIEVDFQDRNTLTFKQLFEILCNEFKIEKSSMKKLRKLPNTIVRNDRDVRRLSDFQELELVLVPAETIPFVENTPR</sequence>